<dbReference type="Proteomes" id="UP000034746">
    <property type="component" value="Unassembled WGS sequence"/>
</dbReference>
<dbReference type="InterPro" id="IPR007436">
    <property type="entry name" value="DUF485"/>
</dbReference>
<evidence type="ECO:0000256" key="1">
    <source>
        <dbReference type="SAM" id="Phobius"/>
    </source>
</evidence>
<keyword evidence="1" id="KW-0812">Transmembrane</keyword>
<dbReference type="Pfam" id="PF04341">
    <property type="entry name" value="DUF485"/>
    <property type="match status" value="1"/>
</dbReference>
<reference evidence="2 3" key="1">
    <citation type="journal article" date="2015" name="Nature">
        <title>rRNA introns, odd ribosomes, and small enigmatic genomes across a large radiation of phyla.</title>
        <authorList>
            <person name="Brown C.T."/>
            <person name="Hug L.A."/>
            <person name="Thomas B.C."/>
            <person name="Sharon I."/>
            <person name="Castelle C.J."/>
            <person name="Singh A."/>
            <person name="Wilkins M.J."/>
            <person name="Williams K.H."/>
            <person name="Banfield J.F."/>
        </authorList>
    </citation>
    <scope>NUCLEOTIDE SEQUENCE [LARGE SCALE GENOMIC DNA]</scope>
</reference>
<accession>A0A0G0VA46</accession>
<dbReference type="AlphaFoldDB" id="A0A0G0VA46"/>
<gene>
    <name evidence="2" type="ORF">UU48_C0030G0009</name>
</gene>
<comment type="caution">
    <text evidence="2">The sequence shown here is derived from an EMBL/GenBank/DDBJ whole genome shotgun (WGS) entry which is preliminary data.</text>
</comment>
<evidence type="ECO:0000313" key="2">
    <source>
        <dbReference type="EMBL" id="KKR96551.1"/>
    </source>
</evidence>
<protein>
    <recommendedName>
        <fullName evidence="4">DUF485 domain-containing protein</fullName>
    </recommendedName>
</protein>
<feature type="transmembrane region" description="Helical" evidence="1">
    <location>
        <begin position="20"/>
        <end position="40"/>
    </location>
</feature>
<dbReference type="EMBL" id="LCAU01000030">
    <property type="protein sequence ID" value="KKR96551.1"/>
    <property type="molecule type" value="Genomic_DNA"/>
</dbReference>
<evidence type="ECO:0008006" key="4">
    <source>
        <dbReference type="Google" id="ProtNLM"/>
    </source>
</evidence>
<organism evidence="2 3">
    <name type="scientific">Candidatus Uhrbacteria bacterium GW2011_GWF2_41_16</name>
    <dbReference type="NCBI Taxonomy" id="1618997"/>
    <lineage>
        <taxon>Bacteria</taxon>
        <taxon>Candidatus Uhriibacteriota</taxon>
    </lineage>
</organism>
<evidence type="ECO:0000313" key="3">
    <source>
        <dbReference type="Proteomes" id="UP000034746"/>
    </source>
</evidence>
<feature type="transmembrane region" description="Helical" evidence="1">
    <location>
        <begin position="52"/>
        <end position="73"/>
    </location>
</feature>
<proteinExistence type="predicted"/>
<keyword evidence="1" id="KW-0472">Membrane</keyword>
<feature type="non-terminal residue" evidence="2">
    <location>
        <position position="1"/>
    </location>
</feature>
<keyword evidence="1" id="KW-1133">Transmembrane helix</keyword>
<name>A0A0G0VA46_9BACT</name>
<sequence length="97" mass="10706">HGESTDWSKDKASGFKTRIGVWMFVLYAIIYAGFVLINTFNPKIMGSDIGGSNLAIIYGFGLIIFALMLAFVYDAICTAAEEELNDPEDELEESEEA</sequence>